<feature type="compositionally biased region" description="Polar residues" evidence="2">
    <location>
        <begin position="385"/>
        <end position="399"/>
    </location>
</feature>
<feature type="region of interest" description="Disordered" evidence="2">
    <location>
        <begin position="594"/>
        <end position="626"/>
    </location>
</feature>
<dbReference type="OrthoDB" id="5377952at2759"/>
<feature type="coiled-coil region" evidence="1">
    <location>
        <begin position="698"/>
        <end position="725"/>
    </location>
</feature>
<feature type="compositionally biased region" description="Basic and acidic residues" evidence="2">
    <location>
        <begin position="464"/>
        <end position="487"/>
    </location>
</feature>
<dbReference type="InParanoid" id="A0A136J223"/>
<evidence type="ECO:0000313" key="5">
    <source>
        <dbReference type="Proteomes" id="UP000070501"/>
    </source>
</evidence>
<feature type="compositionally biased region" description="Pro residues" evidence="2">
    <location>
        <begin position="500"/>
        <end position="509"/>
    </location>
</feature>
<feature type="compositionally biased region" description="Polar residues" evidence="2">
    <location>
        <begin position="424"/>
        <end position="433"/>
    </location>
</feature>
<feature type="compositionally biased region" description="Low complexity" evidence="2">
    <location>
        <begin position="365"/>
        <end position="382"/>
    </location>
</feature>
<accession>A0A136J223</accession>
<feature type="compositionally biased region" description="Low complexity" evidence="2">
    <location>
        <begin position="256"/>
        <end position="272"/>
    </location>
</feature>
<feature type="compositionally biased region" description="Low complexity" evidence="2">
    <location>
        <begin position="531"/>
        <end position="557"/>
    </location>
</feature>
<feature type="domain" description="Inner kinetochore subunit AME1" evidence="3">
    <location>
        <begin position="630"/>
        <end position="820"/>
    </location>
</feature>
<sequence>MASAREDRMQSRMRGAGRHQVADDSFGFVLPAPEDLSPDSRAAANLPATQEDLAQQPPSPSRPAAEPTDIVLPDAPAASVRTEPNTSAKRRRLNGTAPEQGSSSSPRQPSSGSRTSARLRDAATNHATTVLAAGETASRATANLTRGSNPLNSSATKALSQLSLLGHSTEETPGATAALAALTVQDELPGGGNGGGGGGDDEEMELPPATRTANSRRPNGAAARILRSSPTAEAGEEVVGESPLDAPGSGRRQRVRQQLDQAASQSARLQRAVMEADERRGAPVTSAAGGFEPATSSPLARKTRRSSSTAGASQQTIPRSGRPTAASTTKTAAQISSSPGDGDIVDPLSSDPAPGGGTPFGAVHSSSPSTRSQTRRTAAAGSVRGVSSRNMVRNASSPGDNAAGGEASQSSPTLEAAKGKTRAQGATQDSATTARLGPKARRRAPVVPDSPEQALTSGGRNAHAAREQEEPEKDDTAEHVPDGEAAKRLAVNRKRSRAAPPAPSSPSRPSPELNSEPPDSARPAKRQRNVQQKSQKASPAKQAQPKPPRAKQQPNKKAPTKRRRRSSGGAEAQDDEAAAGNDVIPIVVQRYTRPTAALRRRQQERQNGDGGSDDDDDVLGGAGEIPYADRTGVNAVDVLTQMCEEVIDATLDKLQRAAEEAPSQAARKEFRVKLRALEAFQEELRTRLLEHTIALDSLHSLRKRVRAAQREKLTLRSEILRIRAERQEVALKMDAVRIRHEQENVETLHQLALSSTMHDIELAVENGKSGRQGSSGGEAGAAARMANLEVNISRLAEQACGGAGGGSLAKIREFNAMLERAAAVLEGR</sequence>
<dbReference type="Proteomes" id="UP000070501">
    <property type="component" value="Unassembled WGS sequence"/>
</dbReference>
<protein>
    <recommendedName>
        <fullName evidence="3">Inner kinetochore subunit AME1 domain-containing protein</fullName>
    </recommendedName>
</protein>
<feature type="compositionally biased region" description="Basic and acidic residues" evidence="2">
    <location>
        <begin position="1"/>
        <end position="10"/>
    </location>
</feature>
<feature type="region of interest" description="Disordered" evidence="2">
    <location>
        <begin position="182"/>
        <end position="581"/>
    </location>
</feature>
<dbReference type="AlphaFoldDB" id="A0A136J223"/>
<dbReference type="STRING" id="196109.A0A136J223"/>
<feature type="compositionally biased region" description="Polar residues" evidence="2">
    <location>
        <begin position="325"/>
        <end position="339"/>
    </location>
</feature>
<feature type="compositionally biased region" description="Gly residues" evidence="2">
    <location>
        <begin position="189"/>
        <end position="198"/>
    </location>
</feature>
<feature type="compositionally biased region" description="Low complexity" evidence="2">
    <location>
        <begin position="100"/>
        <end position="114"/>
    </location>
</feature>
<evidence type="ECO:0000256" key="2">
    <source>
        <dbReference type="SAM" id="MobiDB-lite"/>
    </source>
</evidence>
<name>A0A136J223_9PEZI</name>
<organism evidence="4 5">
    <name type="scientific">Microdochium bolleyi</name>
    <dbReference type="NCBI Taxonomy" id="196109"/>
    <lineage>
        <taxon>Eukaryota</taxon>
        <taxon>Fungi</taxon>
        <taxon>Dikarya</taxon>
        <taxon>Ascomycota</taxon>
        <taxon>Pezizomycotina</taxon>
        <taxon>Sordariomycetes</taxon>
        <taxon>Xylariomycetidae</taxon>
        <taxon>Xylariales</taxon>
        <taxon>Microdochiaceae</taxon>
        <taxon>Microdochium</taxon>
    </lineage>
</organism>
<dbReference type="Pfam" id="PF20994">
    <property type="entry name" value="CENPU"/>
    <property type="match status" value="1"/>
</dbReference>
<proteinExistence type="predicted"/>
<feature type="region of interest" description="Disordered" evidence="2">
    <location>
        <begin position="1"/>
        <end position="154"/>
    </location>
</feature>
<evidence type="ECO:0000256" key="1">
    <source>
        <dbReference type="SAM" id="Coils"/>
    </source>
</evidence>
<evidence type="ECO:0000313" key="4">
    <source>
        <dbReference type="EMBL" id="KXJ91288.1"/>
    </source>
</evidence>
<reference evidence="5" key="1">
    <citation type="submission" date="2016-02" db="EMBL/GenBank/DDBJ databases">
        <title>Draft genome sequence of Microdochium bolleyi, a fungal endophyte of beachgrass.</title>
        <authorList>
            <consortium name="DOE Joint Genome Institute"/>
            <person name="David A.S."/>
            <person name="May G."/>
            <person name="Haridas S."/>
            <person name="Lim J."/>
            <person name="Wang M."/>
            <person name="Labutti K."/>
            <person name="Lipzen A."/>
            <person name="Barry K."/>
            <person name="Grigoriev I.V."/>
        </authorList>
    </citation>
    <scope>NUCLEOTIDE SEQUENCE [LARGE SCALE GENOMIC DNA]</scope>
    <source>
        <strain evidence="5">J235TASD1</strain>
    </source>
</reference>
<dbReference type="InterPro" id="IPR048743">
    <property type="entry name" value="AME1"/>
</dbReference>
<keyword evidence="5" id="KW-1185">Reference proteome</keyword>
<feature type="compositionally biased region" description="Polar residues" evidence="2">
    <location>
        <begin position="138"/>
        <end position="154"/>
    </location>
</feature>
<evidence type="ECO:0000259" key="3">
    <source>
        <dbReference type="Pfam" id="PF20994"/>
    </source>
</evidence>
<dbReference type="EMBL" id="KQ964250">
    <property type="protein sequence ID" value="KXJ91288.1"/>
    <property type="molecule type" value="Genomic_DNA"/>
</dbReference>
<feature type="compositionally biased region" description="Polar residues" evidence="2">
    <location>
        <begin position="306"/>
        <end position="318"/>
    </location>
</feature>
<keyword evidence="1" id="KW-0175">Coiled coil</keyword>
<gene>
    <name evidence="4" type="ORF">Micbo1qcDRAFT_233818</name>
</gene>